<dbReference type="InterPro" id="IPR032675">
    <property type="entry name" value="LRR_dom_sf"/>
</dbReference>
<feature type="region of interest" description="Disordered" evidence="1">
    <location>
        <begin position="547"/>
        <end position="568"/>
    </location>
</feature>
<comment type="caution">
    <text evidence="2">The sequence shown here is derived from an EMBL/GenBank/DDBJ whole genome shotgun (WGS) entry which is preliminary data.</text>
</comment>
<dbReference type="Proteomes" id="UP000053558">
    <property type="component" value="Unassembled WGS sequence"/>
</dbReference>
<name>A0A5M3MAU4_CONPW</name>
<evidence type="ECO:0000313" key="2">
    <source>
        <dbReference type="EMBL" id="EIW75761.1"/>
    </source>
</evidence>
<dbReference type="Gene3D" id="3.80.10.10">
    <property type="entry name" value="Ribonuclease Inhibitor"/>
    <property type="match status" value="1"/>
</dbReference>
<protein>
    <recommendedName>
        <fullName evidence="4">F-box domain-containing protein</fullName>
    </recommendedName>
</protein>
<accession>A0A5M3MAU4</accession>
<dbReference type="AlphaFoldDB" id="A0A5M3MAU4"/>
<dbReference type="RefSeq" id="XP_007773787.1">
    <property type="nucleotide sequence ID" value="XM_007775597.1"/>
</dbReference>
<proteinExistence type="predicted"/>
<dbReference type="SUPFAM" id="SSF52047">
    <property type="entry name" value="RNI-like"/>
    <property type="match status" value="1"/>
</dbReference>
<evidence type="ECO:0008006" key="4">
    <source>
        <dbReference type="Google" id="ProtNLM"/>
    </source>
</evidence>
<dbReference type="KEGG" id="cput:CONPUDRAFT_146906"/>
<keyword evidence="3" id="KW-1185">Reference proteome</keyword>
<evidence type="ECO:0000313" key="3">
    <source>
        <dbReference type="Proteomes" id="UP000053558"/>
    </source>
</evidence>
<reference evidence="3" key="1">
    <citation type="journal article" date="2012" name="Science">
        <title>The Paleozoic origin of enzymatic lignin decomposition reconstructed from 31 fungal genomes.</title>
        <authorList>
            <person name="Floudas D."/>
            <person name="Binder M."/>
            <person name="Riley R."/>
            <person name="Barry K."/>
            <person name="Blanchette R.A."/>
            <person name="Henrissat B."/>
            <person name="Martinez A.T."/>
            <person name="Otillar R."/>
            <person name="Spatafora J.W."/>
            <person name="Yadav J.S."/>
            <person name="Aerts A."/>
            <person name="Benoit I."/>
            <person name="Boyd A."/>
            <person name="Carlson A."/>
            <person name="Copeland A."/>
            <person name="Coutinho P.M."/>
            <person name="de Vries R.P."/>
            <person name="Ferreira P."/>
            <person name="Findley K."/>
            <person name="Foster B."/>
            <person name="Gaskell J."/>
            <person name="Glotzer D."/>
            <person name="Gorecki P."/>
            <person name="Heitman J."/>
            <person name="Hesse C."/>
            <person name="Hori C."/>
            <person name="Igarashi K."/>
            <person name="Jurgens J.A."/>
            <person name="Kallen N."/>
            <person name="Kersten P."/>
            <person name="Kohler A."/>
            <person name="Kuees U."/>
            <person name="Kumar T.K.A."/>
            <person name="Kuo A."/>
            <person name="LaButti K."/>
            <person name="Larrondo L.F."/>
            <person name="Lindquist E."/>
            <person name="Ling A."/>
            <person name="Lombard V."/>
            <person name="Lucas S."/>
            <person name="Lundell T."/>
            <person name="Martin R."/>
            <person name="McLaughlin D.J."/>
            <person name="Morgenstern I."/>
            <person name="Morin E."/>
            <person name="Murat C."/>
            <person name="Nagy L.G."/>
            <person name="Nolan M."/>
            <person name="Ohm R.A."/>
            <person name="Patyshakuliyeva A."/>
            <person name="Rokas A."/>
            <person name="Ruiz-Duenas F.J."/>
            <person name="Sabat G."/>
            <person name="Salamov A."/>
            <person name="Samejima M."/>
            <person name="Schmutz J."/>
            <person name="Slot J.C."/>
            <person name="St John F."/>
            <person name="Stenlid J."/>
            <person name="Sun H."/>
            <person name="Sun S."/>
            <person name="Syed K."/>
            <person name="Tsang A."/>
            <person name="Wiebenga A."/>
            <person name="Young D."/>
            <person name="Pisabarro A."/>
            <person name="Eastwood D.C."/>
            <person name="Martin F."/>
            <person name="Cullen D."/>
            <person name="Grigoriev I.V."/>
            <person name="Hibbett D.S."/>
        </authorList>
    </citation>
    <scope>NUCLEOTIDE SEQUENCE [LARGE SCALE GENOMIC DNA]</scope>
    <source>
        <strain evidence="3">RWD-64-598 SS2</strain>
    </source>
</reference>
<dbReference type="GeneID" id="19202253"/>
<dbReference type="EMBL" id="JH711587">
    <property type="protein sequence ID" value="EIW75761.1"/>
    <property type="molecule type" value="Genomic_DNA"/>
</dbReference>
<evidence type="ECO:0000256" key="1">
    <source>
        <dbReference type="SAM" id="MobiDB-lite"/>
    </source>
</evidence>
<gene>
    <name evidence="2" type="ORF">CONPUDRAFT_146906</name>
</gene>
<organism evidence="2 3">
    <name type="scientific">Coniophora puteana (strain RWD-64-598)</name>
    <name type="common">Brown rot fungus</name>
    <dbReference type="NCBI Taxonomy" id="741705"/>
    <lineage>
        <taxon>Eukaryota</taxon>
        <taxon>Fungi</taxon>
        <taxon>Dikarya</taxon>
        <taxon>Basidiomycota</taxon>
        <taxon>Agaricomycotina</taxon>
        <taxon>Agaricomycetes</taxon>
        <taxon>Agaricomycetidae</taxon>
        <taxon>Boletales</taxon>
        <taxon>Coniophorineae</taxon>
        <taxon>Coniophoraceae</taxon>
        <taxon>Coniophora</taxon>
    </lineage>
</organism>
<sequence>MSSNTRQGDLASQMTCLSLQSEAPNTLCSHPIAQLPGETLIVIFGSAIWQNDSLRLRAASSSSAIYTHPYVFTLAQLVISTSSLWSLVSYRARAWYPKLVNLQIERSGLCPLQVMFIAPAIEEESDLEEEVSTANAFVSLISPLVSRFEAVHFDVYEYRSFKSIIGLLNSHGAPLLQEIDIVVSTAPASFAVSSHLQMDWTNDEVTATERTGSTHPFLRSVSLHDLYPVLVAAHTLTNVTHVQLSFTASHRHWHKYEPDFPHIIQFLKGLPRIEDVFFESDAFYQHPPESDPAVKFLYRADLPNLRTFTWKDALPCSVATVMDSLFAPRLETLKLAVVKQRYSTTDNGSASVCMPSLKELYVECTDKKGLESALCALDLPSLERLEVTHVPFPLSKSMIIAEPAPPVFPHITYLFNVPCLQNLTHLSICGFTISKSRLITRGDYGFIYTPSLQCLSLIECTRASGLLAELAESNDSINVGVKVCPRLREVTIAGCADVSREDIERLLRSRSQRCQREEIQKIVQSKGDAQQMALLGRKIVPLRRPKGASPGATIHGMPTSPSAAPKAEDPNYEAFVPVQLEKLYIDGCEMVTEDDVFELEDMEFGTAMFYW</sequence>